<dbReference type="InterPro" id="IPR052058">
    <property type="entry name" value="Alcohol_O-acetyltransferase"/>
</dbReference>
<dbReference type="PANTHER" id="PTHR28037">
    <property type="entry name" value="ALCOHOL O-ACETYLTRANSFERASE 1-RELATED"/>
    <property type="match status" value="1"/>
</dbReference>
<organism evidence="1 2">
    <name type="scientific">Immersiella caudata</name>
    <dbReference type="NCBI Taxonomy" id="314043"/>
    <lineage>
        <taxon>Eukaryota</taxon>
        <taxon>Fungi</taxon>
        <taxon>Dikarya</taxon>
        <taxon>Ascomycota</taxon>
        <taxon>Pezizomycotina</taxon>
        <taxon>Sordariomycetes</taxon>
        <taxon>Sordariomycetidae</taxon>
        <taxon>Sordariales</taxon>
        <taxon>Lasiosphaeriaceae</taxon>
        <taxon>Immersiella</taxon>
    </lineage>
</organism>
<protein>
    <recommendedName>
        <fullName evidence="3">Alcohol acetyltransferase</fullName>
    </recommendedName>
</protein>
<evidence type="ECO:0000313" key="1">
    <source>
        <dbReference type="EMBL" id="KAK0617006.1"/>
    </source>
</evidence>
<evidence type="ECO:0000313" key="2">
    <source>
        <dbReference type="Proteomes" id="UP001175000"/>
    </source>
</evidence>
<sequence>MLRRASPNEQRTISREDLGFYHAVIIGAVYQFDNGLDIESPHSFFGPLKQCIDEHPFLGVLIADRHIDKSFYYRASTINLEEHIAILERAAPGQDLWLAIEAVIHSDIDCPFSHTFPPWRVIVLPLSTTSAFIAFSFSHGILDGPSGVAFHHTFLKALQTKACPPTSPIVTPPSLPFPPPLDTPERLPISWSFLLGPLLASLLPTFLANLLNISASAATLNANTWTGAPCAFNPPETNTRLLLRTIPAPVLNKALSACRANNAKLTAAFHQLVVRALSKGLPPTVSDATTTRDTPMTNFLSQTTINMRPAVGVSPHEMGEFATGAYLYHQRVESSVHDGPLTEAEWDDIRGYTRAFAERAARLDDQPIGLLRYVPSIRGWLAKKVGGRRDASCEVSNVGVVGFADEGGVRVVDAVFAQPGHVVGTPLCFNVVSVKGGELVYTVTWPKGGLGVEDEEAFVEGVCASIGKDFERV</sequence>
<keyword evidence="2" id="KW-1185">Reference proteome</keyword>
<name>A0AA39WKC5_9PEZI</name>
<gene>
    <name evidence="1" type="ORF">B0T14DRAFT_538672</name>
</gene>
<evidence type="ECO:0008006" key="3">
    <source>
        <dbReference type="Google" id="ProtNLM"/>
    </source>
</evidence>
<dbReference type="EMBL" id="JAULSU010000005">
    <property type="protein sequence ID" value="KAK0617006.1"/>
    <property type="molecule type" value="Genomic_DNA"/>
</dbReference>
<proteinExistence type="predicted"/>
<comment type="caution">
    <text evidence="1">The sequence shown here is derived from an EMBL/GenBank/DDBJ whole genome shotgun (WGS) entry which is preliminary data.</text>
</comment>
<accession>A0AA39WKC5</accession>
<dbReference type="SUPFAM" id="SSF52777">
    <property type="entry name" value="CoA-dependent acyltransferases"/>
    <property type="match status" value="1"/>
</dbReference>
<dbReference type="AlphaFoldDB" id="A0AA39WKC5"/>
<reference evidence="1" key="1">
    <citation type="submission" date="2023-06" db="EMBL/GenBank/DDBJ databases">
        <title>Genome-scale phylogeny and comparative genomics of the fungal order Sordariales.</title>
        <authorList>
            <consortium name="Lawrence Berkeley National Laboratory"/>
            <person name="Hensen N."/>
            <person name="Bonometti L."/>
            <person name="Westerberg I."/>
            <person name="Brannstrom I.O."/>
            <person name="Guillou S."/>
            <person name="Cros-Aarteil S."/>
            <person name="Calhoun S."/>
            <person name="Haridas S."/>
            <person name="Kuo A."/>
            <person name="Mondo S."/>
            <person name="Pangilinan J."/>
            <person name="Riley R."/>
            <person name="Labutti K."/>
            <person name="Andreopoulos B."/>
            <person name="Lipzen A."/>
            <person name="Chen C."/>
            <person name="Yanf M."/>
            <person name="Daum C."/>
            <person name="Ng V."/>
            <person name="Clum A."/>
            <person name="Steindorff A."/>
            <person name="Ohm R."/>
            <person name="Martin F."/>
            <person name="Silar P."/>
            <person name="Natvig D."/>
            <person name="Lalanne C."/>
            <person name="Gautier V."/>
            <person name="Ament-Velasquez S.L."/>
            <person name="Kruys A."/>
            <person name="Hutchinson M.I."/>
            <person name="Powell A.J."/>
            <person name="Barry K."/>
            <person name="Miller A.N."/>
            <person name="Grigoriev I.V."/>
            <person name="Debuchy R."/>
            <person name="Gladieux P."/>
            <person name="Thoren M.H."/>
            <person name="Johannesson H."/>
        </authorList>
    </citation>
    <scope>NUCLEOTIDE SEQUENCE</scope>
    <source>
        <strain evidence="1">CBS 606.72</strain>
    </source>
</reference>
<dbReference type="PANTHER" id="PTHR28037:SF1">
    <property type="entry name" value="ALCOHOL O-ACETYLTRANSFERASE 1-RELATED"/>
    <property type="match status" value="1"/>
</dbReference>
<dbReference type="Pfam" id="PF07247">
    <property type="entry name" value="AATase"/>
    <property type="match status" value="1"/>
</dbReference>
<dbReference type="GO" id="GO:0008080">
    <property type="term" value="F:N-acetyltransferase activity"/>
    <property type="evidence" value="ECO:0007669"/>
    <property type="project" value="TreeGrafter"/>
</dbReference>
<dbReference type="InterPro" id="IPR010828">
    <property type="entry name" value="Atf2/Sli1-like"/>
</dbReference>
<dbReference type="Proteomes" id="UP001175000">
    <property type="component" value="Unassembled WGS sequence"/>
</dbReference>